<dbReference type="AlphaFoldDB" id="A0ABD4SYP8"/>
<reference evidence="3 4" key="1">
    <citation type="journal article" date="2015" name="Genome Announc.">
        <title>Draft Genome Sequence of Filamentous Marine Cyanobacterium Lyngbya confervoides Strain BDU141951.</title>
        <authorList>
            <person name="Chandrababunaidu M.M."/>
            <person name="Sen D."/>
            <person name="Tripathy S."/>
        </authorList>
    </citation>
    <scope>NUCLEOTIDE SEQUENCE [LARGE SCALE GENOMIC DNA]</scope>
    <source>
        <strain evidence="3 4">BDU141951</strain>
    </source>
</reference>
<keyword evidence="2" id="KW-0812">Transmembrane</keyword>
<keyword evidence="2" id="KW-1133">Transmembrane helix</keyword>
<keyword evidence="2" id="KW-0472">Membrane</keyword>
<dbReference type="EMBL" id="JTHE03000004">
    <property type="protein sequence ID" value="MCM1981281.1"/>
    <property type="molecule type" value="Genomic_DNA"/>
</dbReference>
<sequence length="239" mass="26255">MTTGAFMEDGFDTPSYPVAFGVTLTPQVLGVLAAIGGVALAGYIGVQLVGPQLEQNQQAREAIAQKELDLSQKEASVRRLDELVASLNQVKDKREEVRELFSSQKALDTLLLDLNRVISTSNAQLMKFTPNYEASGVVADGSLGPELNYKLKRQVTDVSFQGTFDQTLRIMQAIDRLQTVLVVQELKMEVGKNDDQSFQVEPEVSSSFQLYAYVPLTPEEAAAAQQQAEQAKQNQDQPN</sequence>
<proteinExistence type="predicted"/>
<feature type="transmembrane region" description="Helical" evidence="2">
    <location>
        <begin position="28"/>
        <end position="50"/>
    </location>
</feature>
<protein>
    <submittedName>
        <fullName evidence="3">Pilus assembly protein PilO</fullName>
    </submittedName>
</protein>
<dbReference type="Gene3D" id="3.30.70.60">
    <property type="match status" value="1"/>
</dbReference>
<dbReference type="InterPro" id="IPR014717">
    <property type="entry name" value="Transl_elong_EF1B/ribsomal_bS6"/>
</dbReference>
<gene>
    <name evidence="3" type="ORF">QQ91_0000330</name>
</gene>
<dbReference type="RefSeq" id="WP_166278531.1">
    <property type="nucleotide sequence ID" value="NZ_JTHE03000004.1"/>
</dbReference>
<organism evidence="3 4">
    <name type="scientific">Lyngbya confervoides BDU141951</name>
    <dbReference type="NCBI Taxonomy" id="1574623"/>
    <lineage>
        <taxon>Bacteria</taxon>
        <taxon>Bacillati</taxon>
        <taxon>Cyanobacteriota</taxon>
        <taxon>Cyanophyceae</taxon>
        <taxon>Oscillatoriophycideae</taxon>
        <taxon>Oscillatoriales</taxon>
        <taxon>Microcoleaceae</taxon>
        <taxon>Lyngbya</taxon>
    </lineage>
</organism>
<feature type="coiled-coil region" evidence="1">
    <location>
        <begin position="56"/>
        <end position="100"/>
    </location>
</feature>
<dbReference type="Proteomes" id="UP000031561">
    <property type="component" value="Unassembled WGS sequence"/>
</dbReference>
<name>A0ABD4SYP8_9CYAN</name>
<keyword evidence="4" id="KW-1185">Reference proteome</keyword>
<evidence type="ECO:0000256" key="1">
    <source>
        <dbReference type="SAM" id="Coils"/>
    </source>
</evidence>
<comment type="caution">
    <text evidence="3">The sequence shown here is derived from an EMBL/GenBank/DDBJ whole genome shotgun (WGS) entry which is preliminary data.</text>
</comment>
<evidence type="ECO:0000313" key="3">
    <source>
        <dbReference type="EMBL" id="MCM1981281.1"/>
    </source>
</evidence>
<keyword evidence="1" id="KW-0175">Coiled coil</keyword>
<accession>A0ABD4SYP8</accession>
<evidence type="ECO:0000256" key="2">
    <source>
        <dbReference type="SAM" id="Phobius"/>
    </source>
</evidence>
<evidence type="ECO:0000313" key="4">
    <source>
        <dbReference type="Proteomes" id="UP000031561"/>
    </source>
</evidence>